<proteinExistence type="predicted"/>
<feature type="compositionally biased region" description="Low complexity" evidence="1">
    <location>
        <begin position="23"/>
        <end position="43"/>
    </location>
</feature>
<evidence type="ECO:0000313" key="3">
    <source>
        <dbReference type="WBParaSite" id="Hba_00217"/>
    </source>
</evidence>
<feature type="compositionally biased region" description="Polar residues" evidence="1">
    <location>
        <begin position="44"/>
        <end position="53"/>
    </location>
</feature>
<feature type="compositionally biased region" description="Polar residues" evidence="1">
    <location>
        <begin position="63"/>
        <end position="72"/>
    </location>
</feature>
<dbReference type="AlphaFoldDB" id="A0A1I7W6G4"/>
<feature type="region of interest" description="Disordered" evidence="1">
    <location>
        <begin position="23"/>
        <end position="112"/>
    </location>
</feature>
<evidence type="ECO:0000313" key="2">
    <source>
        <dbReference type="Proteomes" id="UP000095283"/>
    </source>
</evidence>
<name>A0A1I7W6G4_HETBA</name>
<dbReference type="WBParaSite" id="Hba_00217">
    <property type="protein sequence ID" value="Hba_00217"/>
    <property type="gene ID" value="Hba_00217"/>
</dbReference>
<keyword evidence="2" id="KW-1185">Reference proteome</keyword>
<reference evidence="3" key="1">
    <citation type="submission" date="2016-11" db="UniProtKB">
        <authorList>
            <consortium name="WormBaseParasite"/>
        </authorList>
    </citation>
    <scope>IDENTIFICATION</scope>
</reference>
<protein>
    <submittedName>
        <fullName evidence="3">Uncharacterized protein</fullName>
    </submittedName>
</protein>
<evidence type="ECO:0000256" key="1">
    <source>
        <dbReference type="SAM" id="MobiDB-lite"/>
    </source>
</evidence>
<feature type="compositionally biased region" description="Polar residues" evidence="1">
    <location>
        <begin position="89"/>
        <end position="103"/>
    </location>
</feature>
<sequence>MACQPGTSDTIVLHLKRRDPADISLASSESSGCSSERSSILRSPIQSPISNVDETPVLRASYSRETSLSTDQAPVKECTTSENDENRAESLSQTSSPVQTPAKTTDRTIDQNNKYLSAII</sequence>
<organism evidence="2 3">
    <name type="scientific">Heterorhabditis bacteriophora</name>
    <name type="common">Entomopathogenic nematode worm</name>
    <dbReference type="NCBI Taxonomy" id="37862"/>
    <lineage>
        <taxon>Eukaryota</taxon>
        <taxon>Metazoa</taxon>
        <taxon>Ecdysozoa</taxon>
        <taxon>Nematoda</taxon>
        <taxon>Chromadorea</taxon>
        <taxon>Rhabditida</taxon>
        <taxon>Rhabditina</taxon>
        <taxon>Rhabditomorpha</taxon>
        <taxon>Strongyloidea</taxon>
        <taxon>Heterorhabditidae</taxon>
        <taxon>Heterorhabditis</taxon>
    </lineage>
</organism>
<dbReference type="Proteomes" id="UP000095283">
    <property type="component" value="Unplaced"/>
</dbReference>
<accession>A0A1I7W6G4</accession>